<proteinExistence type="predicted"/>
<dbReference type="EMBL" id="GEDG01042074">
    <property type="protein sequence ID" value="JAP06255.1"/>
    <property type="molecule type" value="Transcribed_RNA"/>
</dbReference>
<feature type="non-terminal residue" evidence="1">
    <location>
        <position position="1"/>
    </location>
</feature>
<sequence>KNSLIITSNSRTFSVLLKSHHHLSNFEILLLLLFSKKIRSNRALSIISLYCFLEDLLQIVETKRVN</sequence>
<dbReference type="AlphaFoldDB" id="A0A0V0GDY3"/>
<name>A0A0V0GDY3_SOLCH</name>
<accession>A0A0V0GDY3</accession>
<reference evidence="1" key="1">
    <citation type="submission" date="2015-12" db="EMBL/GenBank/DDBJ databases">
        <title>Gene expression during late stages of embryo sac development: a critical building block for successful pollen-pistil interactions.</title>
        <authorList>
            <person name="Liu Y."/>
            <person name="Joly V."/>
            <person name="Sabar M."/>
            <person name="Matton D.P."/>
        </authorList>
    </citation>
    <scope>NUCLEOTIDE SEQUENCE</scope>
</reference>
<protein>
    <submittedName>
        <fullName evidence="1">Putative ovule protein</fullName>
    </submittedName>
</protein>
<evidence type="ECO:0000313" key="1">
    <source>
        <dbReference type="EMBL" id="JAP06255.1"/>
    </source>
</evidence>
<organism evidence="1">
    <name type="scientific">Solanum chacoense</name>
    <name type="common">Chaco potato</name>
    <dbReference type="NCBI Taxonomy" id="4108"/>
    <lineage>
        <taxon>Eukaryota</taxon>
        <taxon>Viridiplantae</taxon>
        <taxon>Streptophyta</taxon>
        <taxon>Embryophyta</taxon>
        <taxon>Tracheophyta</taxon>
        <taxon>Spermatophyta</taxon>
        <taxon>Magnoliopsida</taxon>
        <taxon>eudicotyledons</taxon>
        <taxon>Gunneridae</taxon>
        <taxon>Pentapetalae</taxon>
        <taxon>asterids</taxon>
        <taxon>lamiids</taxon>
        <taxon>Solanales</taxon>
        <taxon>Solanaceae</taxon>
        <taxon>Solanoideae</taxon>
        <taxon>Solaneae</taxon>
        <taxon>Solanum</taxon>
    </lineage>
</organism>